<protein>
    <recommendedName>
        <fullName evidence="2">UPF0145 protein A11Q_2552</fullName>
    </recommendedName>
</protein>
<proteinExistence type="inferred from homology"/>
<dbReference type="eggNOG" id="COG0393">
    <property type="taxonomic scope" value="Bacteria"/>
</dbReference>
<dbReference type="AlphaFoldDB" id="M4VC01"/>
<dbReference type="SUPFAM" id="SSF117782">
    <property type="entry name" value="YbjQ-like"/>
    <property type="match status" value="1"/>
</dbReference>
<accession>M4VC01</accession>
<dbReference type="HOGENOM" id="CLU_117144_1_2_7"/>
<name>M4VC01_9BACT</name>
<dbReference type="STRING" id="1184267.A11Q_2552"/>
<dbReference type="PATRIC" id="fig|1184267.3.peg.2579"/>
<comment type="similarity">
    <text evidence="1 2">Belongs to the UPF0145 family.</text>
</comment>
<evidence type="ECO:0000256" key="2">
    <source>
        <dbReference type="HAMAP-Rule" id="MF_00338"/>
    </source>
</evidence>
<gene>
    <name evidence="3" type="ORF">A11Q_2552</name>
</gene>
<dbReference type="Pfam" id="PF01906">
    <property type="entry name" value="YbjQ_1"/>
    <property type="match status" value="1"/>
</dbReference>
<dbReference type="EMBL" id="CP003537">
    <property type="protein sequence ID" value="AGH96768.1"/>
    <property type="molecule type" value="Genomic_DNA"/>
</dbReference>
<dbReference type="PANTHER" id="PTHR34068:SF2">
    <property type="entry name" value="UPF0145 PROTEIN SCO3412"/>
    <property type="match status" value="1"/>
</dbReference>
<reference evidence="3 4" key="1">
    <citation type="journal article" date="2013" name="ISME J.">
        <title>By their genes ye shall know them: genomic signatures of predatory bacteria.</title>
        <authorList>
            <person name="Pasternak Z."/>
            <person name="Pietrokovski S."/>
            <person name="Rotem O."/>
            <person name="Gophna U."/>
            <person name="Lurie-Weinberger M.N."/>
            <person name="Jurkevitch E."/>
        </authorList>
    </citation>
    <scope>NUCLEOTIDE SEQUENCE [LARGE SCALE GENOMIC DNA]</scope>
    <source>
        <strain evidence="3 4">JSS</strain>
    </source>
</reference>
<dbReference type="InterPro" id="IPR002765">
    <property type="entry name" value="UPF0145_YbjQ-like"/>
</dbReference>
<evidence type="ECO:0000256" key="1">
    <source>
        <dbReference type="ARBA" id="ARBA00010751"/>
    </source>
</evidence>
<dbReference type="KEGG" id="bex:A11Q_2552"/>
<dbReference type="Gene3D" id="3.30.110.70">
    <property type="entry name" value="Hypothetical protein apc22750. Chain B"/>
    <property type="match status" value="1"/>
</dbReference>
<dbReference type="RefSeq" id="WP_015471258.1">
    <property type="nucleotide sequence ID" value="NC_020813.1"/>
</dbReference>
<dbReference type="PANTHER" id="PTHR34068">
    <property type="entry name" value="UPF0145 PROTEIN YBJQ"/>
    <property type="match status" value="1"/>
</dbReference>
<organism evidence="3 4">
    <name type="scientific">Pseudobdellovibrio exovorus JSS</name>
    <dbReference type="NCBI Taxonomy" id="1184267"/>
    <lineage>
        <taxon>Bacteria</taxon>
        <taxon>Pseudomonadati</taxon>
        <taxon>Bdellovibrionota</taxon>
        <taxon>Bdellovibrionia</taxon>
        <taxon>Bdellovibrionales</taxon>
        <taxon>Pseudobdellovibrionaceae</taxon>
        <taxon>Pseudobdellovibrio</taxon>
    </lineage>
</organism>
<dbReference type="Proteomes" id="UP000012040">
    <property type="component" value="Chromosome"/>
</dbReference>
<evidence type="ECO:0000313" key="4">
    <source>
        <dbReference type="Proteomes" id="UP000012040"/>
    </source>
</evidence>
<evidence type="ECO:0000313" key="3">
    <source>
        <dbReference type="EMBL" id="AGH96768.1"/>
    </source>
</evidence>
<dbReference type="HAMAP" id="MF_00338">
    <property type="entry name" value="UPF0145"/>
    <property type="match status" value="1"/>
</dbReference>
<keyword evidence="4" id="KW-1185">Reference proteome</keyword>
<dbReference type="InterPro" id="IPR035439">
    <property type="entry name" value="UPF0145_dom_sf"/>
</dbReference>
<sequence>MQTTNLDHIPGKKITAHHGLVMGNTVRTKHIGRDFFAGLKNIVGGELKGYTELMVESREEALSRLIESARKLGANAVVNIRFSTSDVAPTAAEVLAYGTAVTIE</sequence>
<dbReference type="OrthoDB" id="9796448at2"/>